<organism evidence="10 11">
    <name type="scientific">Rhizobium leguminosarum</name>
    <dbReference type="NCBI Taxonomy" id="384"/>
    <lineage>
        <taxon>Bacteria</taxon>
        <taxon>Pseudomonadati</taxon>
        <taxon>Pseudomonadota</taxon>
        <taxon>Alphaproteobacteria</taxon>
        <taxon>Hyphomicrobiales</taxon>
        <taxon>Rhizobiaceae</taxon>
        <taxon>Rhizobium/Agrobacterium group</taxon>
        <taxon>Rhizobium</taxon>
    </lineage>
</organism>
<feature type="region of interest" description="Disordered" evidence="7">
    <location>
        <begin position="435"/>
        <end position="459"/>
    </location>
</feature>
<evidence type="ECO:0000256" key="2">
    <source>
        <dbReference type="ARBA" id="ARBA00022448"/>
    </source>
</evidence>
<dbReference type="PANTHER" id="PTHR43266">
    <property type="entry name" value="MACROLIDE-EFFLUX PROTEIN"/>
    <property type="match status" value="1"/>
</dbReference>
<evidence type="ECO:0000256" key="3">
    <source>
        <dbReference type="ARBA" id="ARBA00022475"/>
    </source>
</evidence>
<feature type="transmembrane region" description="Helical" evidence="8">
    <location>
        <begin position="345"/>
        <end position="368"/>
    </location>
</feature>
<comment type="subcellular location">
    <subcellularLocation>
        <location evidence="1">Cell membrane</location>
        <topology evidence="1">Multi-pass membrane protein</topology>
    </subcellularLocation>
</comment>
<keyword evidence="4 8" id="KW-0812">Transmembrane</keyword>
<dbReference type="PROSITE" id="PS50850">
    <property type="entry name" value="MFS"/>
    <property type="match status" value="1"/>
</dbReference>
<keyword evidence="3" id="KW-1003">Cell membrane</keyword>
<protein>
    <recommendedName>
        <fullName evidence="9">Major facilitator superfamily (MFS) profile domain-containing protein</fullName>
    </recommendedName>
</protein>
<dbReference type="InterPro" id="IPR010290">
    <property type="entry name" value="TM_effector"/>
</dbReference>
<feature type="transmembrane region" description="Helical" evidence="8">
    <location>
        <begin position="52"/>
        <end position="75"/>
    </location>
</feature>
<feature type="transmembrane region" description="Helical" evidence="8">
    <location>
        <begin position="320"/>
        <end position="339"/>
    </location>
</feature>
<dbReference type="Pfam" id="PF05977">
    <property type="entry name" value="MFS_3"/>
    <property type="match status" value="1"/>
</dbReference>
<comment type="caution">
    <text evidence="10">The sequence shown here is derived from an EMBL/GenBank/DDBJ whole genome shotgun (WGS) entry which is preliminary data.</text>
</comment>
<evidence type="ECO:0000313" key="11">
    <source>
        <dbReference type="Proteomes" id="UP000290767"/>
    </source>
</evidence>
<feature type="transmembrane region" description="Helical" evidence="8">
    <location>
        <begin position="257"/>
        <end position="274"/>
    </location>
</feature>
<evidence type="ECO:0000256" key="8">
    <source>
        <dbReference type="SAM" id="Phobius"/>
    </source>
</evidence>
<dbReference type="Proteomes" id="UP000290767">
    <property type="component" value="Unassembled WGS sequence"/>
</dbReference>
<reference evidence="10 11" key="1">
    <citation type="submission" date="2017-03" db="EMBL/GenBank/DDBJ databases">
        <authorList>
            <person name="Safronova V.I."/>
            <person name="Sazanova A.L."/>
            <person name="Chirak E.R."/>
        </authorList>
    </citation>
    <scope>NUCLEOTIDE SEQUENCE [LARGE SCALE GENOMIC DNA]</scope>
    <source>
        <strain evidence="10 11">Tri-43</strain>
    </source>
</reference>
<gene>
    <name evidence="10" type="ORF">B5P46_01655</name>
</gene>
<name>A0A4Q1UFG7_RHILE</name>
<dbReference type="GO" id="GO:0005886">
    <property type="term" value="C:plasma membrane"/>
    <property type="evidence" value="ECO:0007669"/>
    <property type="project" value="UniProtKB-SubCell"/>
</dbReference>
<evidence type="ECO:0000256" key="6">
    <source>
        <dbReference type="ARBA" id="ARBA00023136"/>
    </source>
</evidence>
<dbReference type="AlphaFoldDB" id="A0A4Q1UFG7"/>
<accession>A0A4Q1UFG7</accession>
<dbReference type="InterPro" id="IPR036259">
    <property type="entry name" value="MFS_trans_sf"/>
</dbReference>
<keyword evidence="5 8" id="KW-1133">Transmembrane helix</keyword>
<feature type="domain" description="Major facilitator superfamily (MFS) profile" evidence="9">
    <location>
        <begin position="48"/>
        <end position="434"/>
    </location>
</feature>
<feature type="transmembrane region" description="Helical" evidence="8">
    <location>
        <begin position="409"/>
        <end position="430"/>
    </location>
</feature>
<dbReference type="GO" id="GO:0022857">
    <property type="term" value="F:transmembrane transporter activity"/>
    <property type="evidence" value="ECO:0007669"/>
    <property type="project" value="InterPro"/>
</dbReference>
<dbReference type="SUPFAM" id="SSF103473">
    <property type="entry name" value="MFS general substrate transporter"/>
    <property type="match status" value="1"/>
</dbReference>
<dbReference type="Gene3D" id="1.20.1250.20">
    <property type="entry name" value="MFS general substrate transporter like domains"/>
    <property type="match status" value="1"/>
</dbReference>
<evidence type="ECO:0000259" key="9">
    <source>
        <dbReference type="PROSITE" id="PS50850"/>
    </source>
</evidence>
<sequence>MRCAWATLGGGSYSDHAQFGCLSADRRCPNDEGSCAMKNYYLLLANRDFVKIWIAQVFAVLGDAFYRVMFLWMAYELSRSTVIAGLVVFAGTIPYLFFGLPGGVYADRWDRKRTMIIAEILRTAVVLIIPLSYAFGALQIWIIAVVAFALASIRCFYHPAMKSTVTSILRDEERSAGVSLMEATTRSMQVFGMAAGGFLIAATQAETVTLVSAALFLASIIAVALLEVPARRRHRAERSLFGEVAGSFAYLAKRPQLLWAIILFCAGLLVVVGLEKVAMPVVADHVWGRGADGFGLILAVFSLGSIAGSLILGRGELRSLPPLMAGGWALWGVAYALMASSPYPLALVFAAFAGLADAMVTVPMVLMIQTRVDDEHIGKIFSIWSTASFIGESGSALMVGFLVQSLGAVLAFQMGGFGLVLVALIGWYYVRDRAGSGSQTDLRPDEAADPVPVHNTGEI</sequence>
<keyword evidence="2" id="KW-0813">Transport</keyword>
<feature type="transmembrane region" description="Helical" evidence="8">
    <location>
        <begin position="81"/>
        <end position="104"/>
    </location>
</feature>
<dbReference type="EMBL" id="MZMU01000002">
    <property type="protein sequence ID" value="RXT29805.1"/>
    <property type="molecule type" value="Genomic_DNA"/>
</dbReference>
<evidence type="ECO:0000256" key="1">
    <source>
        <dbReference type="ARBA" id="ARBA00004651"/>
    </source>
</evidence>
<feature type="transmembrane region" description="Helical" evidence="8">
    <location>
        <begin position="208"/>
        <end position="228"/>
    </location>
</feature>
<evidence type="ECO:0000256" key="4">
    <source>
        <dbReference type="ARBA" id="ARBA00022692"/>
    </source>
</evidence>
<evidence type="ECO:0000256" key="7">
    <source>
        <dbReference type="SAM" id="MobiDB-lite"/>
    </source>
</evidence>
<evidence type="ECO:0000313" key="10">
    <source>
        <dbReference type="EMBL" id="RXT29805.1"/>
    </source>
</evidence>
<dbReference type="InterPro" id="IPR020846">
    <property type="entry name" value="MFS_dom"/>
</dbReference>
<dbReference type="PANTHER" id="PTHR43266:SF2">
    <property type="entry name" value="MAJOR FACILITATOR SUPERFAMILY (MFS) PROFILE DOMAIN-CONTAINING PROTEIN"/>
    <property type="match status" value="1"/>
</dbReference>
<dbReference type="CDD" id="cd06173">
    <property type="entry name" value="MFS_MefA_like"/>
    <property type="match status" value="1"/>
</dbReference>
<keyword evidence="6 8" id="KW-0472">Membrane</keyword>
<evidence type="ECO:0000256" key="5">
    <source>
        <dbReference type="ARBA" id="ARBA00022989"/>
    </source>
</evidence>
<feature type="transmembrane region" description="Helical" evidence="8">
    <location>
        <begin position="380"/>
        <end position="403"/>
    </location>
</feature>
<proteinExistence type="predicted"/>
<feature type="transmembrane region" description="Helical" evidence="8">
    <location>
        <begin position="294"/>
        <end position="313"/>
    </location>
</feature>